<organism evidence="3 4">
    <name type="scientific">Phlebiopsis gigantea (strain 11061_1 CR5-6)</name>
    <name type="common">White-rot fungus</name>
    <name type="synonym">Peniophora gigantea</name>
    <dbReference type="NCBI Taxonomy" id="745531"/>
    <lineage>
        <taxon>Eukaryota</taxon>
        <taxon>Fungi</taxon>
        <taxon>Dikarya</taxon>
        <taxon>Basidiomycota</taxon>
        <taxon>Agaricomycotina</taxon>
        <taxon>Agaricomycetes</taxon>
        <taxon>Polyporales</taxon>
        <taxon>Phanerochaetaceae</taxon>
        <taxon>Phlebiopsis</taxon>
    </lineage>
</organism>
<evidence type="ECO:0000313" key="3">
    <source>
        <dbReference type="EMBL" id="KIP11083.1"/>
    </source>
</evidence>
<gene>
    <name evidence="3" type="ORF">PHLGIDRAFT_114984</name>
</gene>
<dbReference type="SUPFAM" id="SSF102110">
    <property type="entry name" value="(2r)-phospho-3-sulfolactate synthase ComA"/>
    <property type="match status" value="1"/>
</dbReference>
<dbReference type="InterPro" id="IPR013785">
    <property type="entry name" value="Aldolase_TIM"/>
</dbReference>
<dbReference type="Gene3D" id="3.20.20.70">
    <property type="entry name" value="Aldolase class I"/>
    <property type="match status" value="1"/>
</dbReference>
<evidence type="ECO:0000313" key="4">
    <source>
        <dbReference type="Proteomes" id="UP000053257"/>
    </source>
</evidence>
<reference evidence="3 4" key="1">
    <citation type="journal article" date="2014" name="PLoS Genet.">
        <title>Analysis of the Phlebiopsis gigantea genome, transcriptome and secretome provides insight into its pioneer colonization strategies of wood.</title>
        <authorList>
            <person name="Hori C."/>
            <person name="Ishida T."/>
            <person name="Igarashi K."/>
            <person name="Samejima M."/>
            <person name="Suzuki H."/>
            <person name="Master E."/>
            <person name="Ferreira P."/>
            <person name="Ruiz-Duenas F.J."/>
            <person name="Held B."/>
            <person name="Canessa P."/>
            <person name="Larrondo L.F."/>
            <person name="Schmoll M."/>
            <person name="Druzhinina I.S."/>
            <person name="Kubicek C.P."/>
            <person name="Gaskell J.A."/>
            <person name="Kersten P."/>
            <person name="St John F."/>
            <person name="Glasner J."/>
            <person name="Sabat G."/>
            <person name="Splinter BonDurant S."/>
            <person name="Syed K."/>
            <person name="Yadav J."/>
            <person name="Mgbeahuruike A.C."/>
            <person name="Kovalchuk A."/>
            <person name="Asiegbu F.O."/>
            <person name="Lackner G."/>
            <person name="Hoffmeister D."/>
            <person name="Rencoret J."/>
            <person name="Gutierrez A."/>
            <person name="Sun H."/>
            <person name="Lindquist E."/>
            <person name="Barry K."/>
            <person name="Riley R."/>
            <person name="Grigoriev I.V."/>
            <person name="Henrissat B."/>
            <person name="Kues U."/>
            <person name="Berka R.M."/>
            <person name="Martinez A.T."/>
            <person name="Covert S.F."/>
            <person name="Blanchette R.A."/>
            <person name="Cullen D."/>
        </authorList>
    </citation>
    <scope>NUCLEOTIDE SEQUENCE [LARGE SCALE GENOMIC DNA]</scope>
    <source>
        <strain evidence="3 4">11061_1 CR5-6</strain>
    </source>
</reference>
<accession>A0A0C3PTY6</accession>
<protein>
    <submittedName>
        <fullName evidence="3">Uncharacterized protein</fullName>
    </submittedName>
</protein>
<evidence type="ECO:0000256" key="1">
    <source>
        <dbReference type="ARBA" id="ARBA00010424"/>
    </source>
</evidence>
<name>A0A0C3PTY6_PHLG1</name>
<comment type="similarity">
    <text evidence="1">Belongs to the phosphosulfolactate synthase family.</text>
</comment>
<dbReference type="Proteomes" id="UP000053257">
    <property type="component" value="Unassembled WGS sequence"/>
</dbReference>
<dbReference type="STRING" id="745531.A0A0C3PTY6"/>
<dbReference type="InterPro" id="IPR003830">
    <property type="entry name" value="ComA_synth"/>
</dbReference>
<dbReference type="PANTHER" id="PTHR48413:SF1">
    <property type="entry name" value="PROTEIN HEAT-STRESS-ASSOCIATED 32"/>
    <property type="match status" value="1"/>
</dbReference>
<dbReference type="EMBL" id="KN840449">
    <property type="protein sequence ID" value="KIP11083.1"/>
    <property type="molecule type" value="Genomic_DNA"/>
</dbReference>
<dbReference type="PANTHER" id="PTHR48413">
    <property type="match status" value="1"/>
</dbReference>
<keyword evidence="4" id="KW-1185">Reference proteome</keyword>
<proteinExistence type="inferred from homology"/>
<dbReference type="HOGENOM" id="CLU_062679_0_1_1"/>
<sequence>MPEERLKLLIDVAHKHDCYVSTRGFIERVLATSGGSPQVVSKYFTDCKNMGFDVLEISSDFLSIPTASWLSLIEDTKKHGLKSKPEVGIQWGAGGDAPVARVCRHTRPALAGRPRDRVPRRRHTRTPPPPPPPLARSTAPDPGTQMIMIESEGTTENVASWRTDAISAISSALPAAKIAADPAVFAYHVQNQGAEADLFVDRTQILQLACLRKGIWGSGSTFGRIVTYGGHE</sequence>
<evidence type="ECO:0000256" key="2">
    <source>
        <dbReference type="SAM" id="MobiDB-lite"/>
    </source>
</evidence>
<dbReference type="OrthoDB" id="47007at2759"/>
<feature type="region of interest" description="Disordered" evidence="2">
    <location>
        <begin position="105"/>
        <end position="143"/>
    </location>
</feature>
<dbReference type="AlphaFoldDB" id="A0A0C3PTY6"/>
<dbReference type="InterPro" id="IPR036112">
    <property type="entry name" value="ComA_synth_sf"/>
</dbReference>
<dbReference type="Pfam" id="PF02679">
    <property type="entry name" value="ComA"/>
    <property type="match status" value="1"/>
</dbReference>